<organism evidence="1 2">
    <name type="scientific">Purpureocillium lilacinum</name>
    <name type="common">Paecilomyces lilacinus</name>
    <dbReference type="NCBI Taxonomy" id="33203"/>
    <lineage>
        <taxon>Eukaryota</taxon>
        <taxon>Fungi</taxon>
        <taxon>Dikarya</taxon>
        <taxon>Ascomycota</taxon>
        <taxon>Pezizomycotina</taxon>
        <taxon>Sordariomycetes</taxon>
        <taxon>Hypocreomycetidae</taxon>
        <taxon>Hypocreales</taxon>
        <taxon>Ophiocordycipitaceae</taxon>
        <taxon>Purpureocillium</taxon>
    </lineage>
</organism>
<comment type="caution">
    <text evidence="1">The sequence shown here is derived from an EMBL/GenBank/DDBJ whole genome shotgun (WGS) entry which is preliminary data.</text>
</comment>
<sequence>MLVVETVLPDGESSGNIVLGDVLIKINDEPVMDFIDLDRKLDTNVGSTIILLLQRQGSDCEVKIRVGDLYRLIPDRFVSVCGSNFHNVSFTTAMRYGVARGVFVCDPLVFLGFGDSSDCYVIVAIGNRKVSHLEHFVTQMKRFSHGSTIAVTFIKLSNSPEVKTSLVKIDRFWIPDMNLWVQNREKVSMAC</sequence>
<keyword evidence="2" id="KW-1185">Reference proteome</keyword>
<reference evidence="1" key="1">
    <citation type="submission" date="2024-12" db="EMBL/GenBank/DDBJ databases">
        <title>Comparative genomics and development of molecular markers within Purpureocillium lilacinum and among Purpureocillium species.</title>
        <authorList>
            <person name="Yeh Z.-Y."/>
            <person name="Ni N.-T."/>
            <person name="Lo P.-H."/>
            <person name="Mushyakhwo K."/>
            <person name="Lin C.-F."/>
            <person name="Nai Y.-S."/>
        </authorList>
    </citation>
    <scope>NUCLEOTIDE SEQUENCE</scope>
    <source>
        <strain evidence="1">NCHU-NPUST-175</strain>
    </source>
</reference>
<dbReference type="EMBL" id="JBGNUJ010000010">
    <property type="protein sequence ID" value="KAL3954450.1"/>
    <property type="molecule type" value="Genomic_DNA"/>
</dbReference>
<name>A0ACC4DDL0_PURLI</name>
<evidence type="ECO:0000313" key="2">
    <source>
        <dbReference type="Proteomes" id="UP001638806"/>
    </source>
</evidence>
<evidence type="ECO:0000313" key="1">
    <source>
        <dbReference type="EMBL" id="KAL3954450.1"/>
    </source>
</evidence>
<proteinExistence type="predicted"/>
<protein>
    <submittedName>
        <fullName evidence="1">Uncharacterized protein</fullName>
    </submittedName>
</protein>
<accession>A0ACC4DDL0</accession>
<gene>
    <name evidence="1" type="ORF">ACCO45_010013</name>
</gene>
<dbReference type="Proteomes" id="UP001638806">
    <property type="component" value="Unassembled WGS sequence"/>
</dbReference>